<feature type="compositionally biased region" description="Basic and acidic residues" evidence="3">
    <location>
        <begin position="372"/>
        <end position="387"/>
    </location>
</feature>
<organism evidence="5 6">
    <name type="scientific">Drosophila ananassae</name>
    <name type="common">Fruit fly</name>
    <dbReference type="NCBI Taxonomy" id="7217"/>
    <lineage>
        <taxon>Eukaryota</taxon>
        <taxon>Metazoa</taxon>
        <taxon>Ecdysozoa</taxon>
        <taxon>Arthropoda</taxon>
        <taxon>Hexapoda</taxon>
        <taxon>Insecta</taxon>
        <taxon>Pterygota</taxon>
        <taxon>Neoptera</taxon>
        <taxon>Endopterygota</taxon>
        <taxon>Diptera</taxon>
        <taxon>Brachycera</taxon>
        <taxon>Muscomorpha</taxon>
        <taxon>Ephydroidea</taxon>
        <taxon>Drosophilidae</taxon>
        <taxon>Drosophila</taxon>
        <taxon>Sophophora</taxon>
    </lineage>
</organism>
<evidence type="ECO:0000256" key="3">
    <source>
        <dbReference type="SAM" id="MobiDB-lite"/>
    </source>
</evidence>
<feature type="region of interest" description="Disordered" evidence="3">
    <location>
        <begin position="349"/>
        <end position="395"/>
    </location>
</feature>
<keyword evidence="6" id="KW-1185">Reference proteome</keyword>
<evidence type="ECO:0000313" key="6">
    <source>
        <dbReference type="Proteomes" id="UP000007801"/>
    </source>
</evidence>
<sequence>MTSTCSFEFDRPEEVYYSGEIVRGRALLNISSNRSVRGVYIILEGEAKVQWNDDKNSQDFHHGFYFKGNQSYLNHKIRVFGSGDLTTGIHTYEFSIPLPLECPSSLVMEYGKISYVISLLIDRDDPYNNLFQYPLTILQNYNLNLSPELMTPLVHEDVKHLCCWFCRSAPVFYTFIIPYGGYAPGQKIQYIMKINNQSTYDVDGFEVNLRQNINFRAQVPQTKERKLEKTLSHSLQRMSVRRLSKKSFTGLLDIPSVPPSSRYEGIILVQYFVSVIISMGECHMDSEFEVPIVIGTSPFPQSEEDTSISQLFDTENFGTPHSVSSDQPPSYDTCKPPNYEEASRFRPRYPMFLPTAPPPQPEDEISALFQTDTDRRQDIEAPKDEAKPYGWSLSS</sequence>
<dbReference type="Pfam" id="PF02752">
    <property type="entry name" value="Arrestin_C"/>
    <property type="match status" value="1"/>
</dbReference>
<dbReference type="SMR" id="B3LYZ1"/>
<evidence type="ECO:0000259" key="4">
    <source>
        <dbReference type="SMART" id="SM01017"/>
    </source>
</evidence>
<dbReference type="AlphaFoldDB" id="B3LYZ1"/>
<dbReference type="Pfam" id="PF00339">
    <property type="entry name" value="Arrestin_N"/>
    <property type="match status" value="1"/>
</dbReference>
<protein>
    <recommendedName>
        <fullName evidence="4">Arrestin C-terminal-like domain-containing protein</fullName>
    </recommendedName>
</protein>
<dbReference type="Gene3D" id="2.60.40.640">
    <property type="match status" value="2"/>
</dbReference>
<feature type="domain" description="Arrestin C-terminal-like" evidence="4">
    <location>
        <begin position="167"/>
        <end position="299"/>
    </location>
</feature>
<dbReference type="InParanoid" id="B3LYZ1"/>
<evidence type="ECO:0000256" key="2">
    <source>
        <dbReference type="ARBA" id="ARBA00022606"/>
    </source>
</evidence>
<dbReference type="EMBL" id="CH902617">
    <property type="protein sequence ID" value="EDV41865.2"/>
    <property type="molecule type" value="Genomic_DNA"/>
</dbReference>
<proteinExistence type="inferred from homology"/>
<dbReference type="InterPro" id="IPR011021">
    <property type="entry name" value="Arrestin-like_N"/>
</dbReference>
<dbReference type="KEGG" id="dan:6500468"/>
<dbReference type="eggNOG" id="KOG3780">
    <property type="taxonomic scope" value="Eukaryota"/>
</dbReference>
<gene>
    <name evidence="5" type="primary">Dana\GF17685</name>
    <name evidence="5" type="synonym">dana_GLEANR_18947</name>
    <name evidence="5" type="ORF">GF17685</name>
</gene>
<dbReference type="PANTHER" id="PTHR11188:SF167">
    <property type="entry name" value="ARRESTIN C-TERMINAL-LIKE DOMAIN-CONTAINING PROTEIN-RELATED"/>
    <property type="match status" value="1"/>
</dbReference>
<dbReference type="InterPro" id="IPR014752">
    <property type="entry name" value="Arrestin-like_C"/>
</dbReference>
<dbReference type="InterPro" id="IPR050357">
    <property type="entry name" value="Arrestin_domain-protein"/>
</dbReference>
<dbReference type="GO" id="GO:0015031">
    <property type="term" value="P:protein transport"/>
    <property type="evidence" value="ECO:0007669"/>
    <property type="project" value="TreeGrafter"/>
</dbReference>
<comment type="similarity">
    <text evidence="1">Belongs to the arrestin family.</text>
</comment>
<dbReference type="SMART" id="SM01017">
    <property type="entry name" value="Arrestin_C"/>
    <property type="match status" value="1"/>
</dbReference>
<evidence type="ECO:0000256" key="1">
    <source>
        <dbReference type="ARBA" id="ARBA00005298"/>
    </source>
</evidence>
<dbReference type="SUPFAM" id="SSF81296">
    <property type="entry name" value="E set domains"/>
    <property type="match status" value="2"/>
</dbReference>
<name>B3LYZ1_DROAN</name>
<keyword evidence="2" id="KW-0716">Sensory transduction</keyword>
<dbReference type="InterPro" id="IPR011022">
    <property type="entry name" value="Arrestin_C-like"/>
</dbReference>
<dbReference type="GeneID" id="6500468"/>
<accession>B3LYZ1</accession>
<dbReference type="PANTHER" id="PTHR11188">
    <property type="entry name" value="ARRESTIN DOMAIN CONTAINING PROTEIN"/>
    <property type="match status" value="1"/>
</dbReference>
<dbReference type="GO" id="GO:0005737">
    <property type="term" value="C:cytoplasm"/>
    <property type="evidence" value="ECO:0007669"/>
    <property type="project" value="TreeGrafter"/>
</dbReference>
<dbReference type="STRING" id="7217.B3LYZ1"/>
<dbReference type="OrthoDB" id="2333384at2759"/>
<dbReference type="HOGENOM" id="CLU_039221_0_1_1"/>
<evidence type="ECO:0000313" key="5">
    <source>
        <dbReference type="EMBL" id="EDV41865.2"/>
    </source>
</evidence>
<dbReference type="Proteomes" id="UP000007801">
    <property type="component" value="Unassembled WGS sequence"/>
</dbReference>
<dbReference type="InterPro" id="IPR014756">
    <property type="entry name" value="Ig_E-set"/>
</dbReference>
<reference evidence="5 6" key="1">
    <citation type="journal article" date="2007" name="Nature">
        <title>Evolution of genes and genomes on the Drosophila phylogeny.</title>
        <authorList>
            <consortium name="Drosophila 12 Genomes Consortium"/>
            <person name="Clark A.G."/>
            <person name="Eisen M.B."/>
            <person name="Smith D.R."/>
            <person name="Bergman C.M."/>
            <person name="Oliver B."/>
            <person name="Markow T.A."/>
            <person name="Kaufman T.C."/>
            <person name="Kellis M."/>
            <person name="Gelbart W."/>
            <person name="Iyer V.N."/>
            <person name="Pollard D.A."/>
            <person name="Sackton T.B."/>
            <person name="Larracuente A.M."/>
            <person name="Singh N.D."/>
            <person name="Abad J.P."/>
            <person name="Abt D.N."/>
            <person name="Adryan B."/>
            <person name="Aguade M."/>
            <person name="Akashi H."/>
            <person name="Anderson W.W."/>
            <person name="Aquadro C.F."/>
            <person name="Ardell D.H."/>
            <person name="Arguello R."/>
            <person name="Artieri C.G."/>
            <person name="Barbash D.A."/>
            <person name="Barker D."/>
            <person name="Barsanti P."/>
            <person name="Batterham P."/>
            <person name="Batzoglou S."/>
            <person name="Begun D."/>
            <person name="Bhutkar A."/>
            <person name="Blanco E."/>
            <person name="Bosak S.A."/>
            <person name="Bradley R.K."/>
            <person name="Brand A.D."/>
            <person name="Brent M.R."/>
            <person name="Brooks A.N."/>
            <person name="Brown R.H."/>
            <person name="Butlin R.K."/>
            <person name="Caggese C."/>
            <person name="Calvi B.R."/>
            <person name="Bernardo de Carvalho A."/>
            <person name="Caspi A."/>
            <person name="Castrezana S."/>
            <person name="Celniker S.E."/>
            <person name="Chang J.L."/>
            <person name="Chapple C."/>
            <person name="Chatterji S."/>
            <person name="Chinwalla A."/>
            <person name="Civetta A."/>
            <person name="Clifton S.W."/>
            <person name="Comeron J.M."/>
            <person name="Costello J.C."/>
            <person name="Coyne J.A."/>
            <person name="Daub J."/>
            <person name="David R.G."/>
            <person name="Delcher A.L."/>
            <person name="Delehaunty K."/>
            <person name="Do C.B."/>
            <person name="Ebling H."/>
            <person name="Edwards K."/>
            <person name="Eickbush T."/>
            <person name="Evans J.D."/>
            <person name="Filipski A."/>
            <person name="Findeiss S."/>
            <person name="Freyhult E."/>
            <person name="Fulton L."/>
            <person name="Fulton R."/>
            <person name="Garcia A.C."/>
            <person name="Gardiner A."/>
            <person name="Garfield D.A."/>
            <person name="Garvin B.E."/>
            <person name="Gibson G."/>
            <person name="Gilbert D."/>
            <person name="Gnerre S."/>
            <person name="Godfrey J."/>
            <person name="Good R."/>
            <person name="Gotea V."/>
            <person name="Gravely B."/>
            <person name="Greenberg A.J."/>
            <person name="Griffiths-Jones S."/>
            <person name="Gross S."/>
            <person name="Guigo R."/>
            <person name="Gustafson E.A."/>
            <person name="Haerty W."/>
            <person name="Hahn M.W."/>
            <person name="Halligan D.L."/>
            <person name="Halpern A.L."/>
            <person name="Halter G.M."/>
            <person name="Han M.V."/>
            <person name="Heger A."/>
            <person name="Hillier L."/>
            <person name="Hinrichs A.S."/>
            <person name="Holmes I."/>
            <person name="Hoskins R.A."/>
            <person name="Hubisz M.J."/>
            <person name="Hultmark D."/>
            <person name="Huntley M.A."/>
            <person name="Jaffe D.B."/>
            <person name="Jagadeeshan S."/>
            <person name="Jeck W.R."/>
            <person name="Johnson J."/>
            <person name="Jones C.D."/>
            <person name="Jordan W.C."/>
            <person name="Karpen G.H."/>
            <person name="Kataoka E."/>
            <person name="Keightley P.D."/>
            <person name="Kheradpour P."/>
            <person name="Kirkness E.F."/>
            <person name="Koerich L.B."/>
            <person name="Kristiansen K."/>
            <person name="Kudrna D."/>
            <person name="Kulathinal R.J."/>
            <person name="Kumar S."/>
            <person name="Kwok R."/>
            <person name="Lander E."/>
            <person name="Langley C.H."/>
            <person name="Lapoint R."/>
            <person name="Lazzaro B.P."/>
            <person name="Lee S.J."/>
            <person name="Levesque L."/>
            <person name="Li R."/>
            <person name="Lin C.F."/>
            <person name="Lin M.F."/>
            <person name="Lindblad-Toh K."/>
            <person name="Llopart A."/>
            <person name="Long M."/>
            <person name="Low L."/>
            <person name="Lozovsky E."/>
            <person name="Lu J."/>
            <person name="Luo M."/>
            <person name="Machado C.A."/>
            <person name="Makalowski W."/>
            <person name="Marzo M."/>
            <person name="Matsuda M."/>
            <person name="Matzkin L."/>
            <person name="McAllister B."/>
            <person name="McBride C.S."/>
            <person name="McKernan B."/>
            <person name="McKernan K."/>
            <person name="Mendez-Lago M."/>
            <person name="Minx P."/>
            <person name="Mollenhauer M.U."/>
            <person name="Montooth K."/>
            <person name="Mount S.M."/>
            <person name="Mu X."/>
            <person name="Myers E."/>
            <person name="Negre B."/>
            <person name="Newfeld S."/>
            <person name="Nielsen R."/>
            <person name="Noor M.A."/>
            <person name="O'Grady P."/>
            <person name="Pachter L."/>
            <person name="Papaceit M."/>
            <person name="Parisi M.J."/>
            <person name="Parisi M."/>
            <person name="Parts L."/>
            <person name="Pedersen J.S."/>
            <person name="Pesole G."/>
            <person name="Phillippy A.M."/>
            <person name="Ponting C.P."/>
            <person name="Pop M."/>
            <person name="Porcelli D."/>
            <person name="Powell J.R."/>
            <person name="Prohaska S."/>
            <person name="Pruitt K."/>
            <person name="Puig M."/>
            <person name="Quesneville H."/>
            <person name="Ram K.R."/>
            <person name="Rand D."/>
            <person name="Rasmussen M.D."/>
            <person name="Reed L.K."/>
            <person name="Reenan R."/>
            <person name="Reily A."/>
            <person name="Remington K.A."/>
            <person name="Rieger T.T."/>
            <person name="Ritchie M.G."/>
            <person name="Robin C."/>
            <person name="Rogers Y.H."/>
            <person name="Rohde C."/>
            <person name="Rozas J."/>
            <person name="Rubenfield M.J."/>
            <person name="Ruiz A."/>
            <person name="Russo S."/>
            <person name="Salzberg S.L."/>
            <person name="Sanchez-Gracia A."/>
            <person name="Saranga D.J."/>
            <person name="Sato H."/>
            <person name="Schaeffer S.W."/>
            <person name="Schatz M.C."/>
            <person name="Schlenke T."/>
            <person name="Schwartz R."/>
            <person name="Segarra C."/>
            <person name="Singh R.S."/>
            <person name="Sirot L."/>
            <person name="Sirota M."/>
            <person name="Sisneros N.B."/>
            <person name="Smith C.D."/>
            <person name="Smith T.F."/>
            <person name="Spieth J."/>
            <person name="Stage D.E."/>
            <person name="Stark A."/>
            <person name="Stephan W."/>
            <person name="Strausberg R.L."/>
            <person name="Strempel S."/>
            <person name="Sturgill D."/>
            <person name="Sutton G."/>
            <person name="Sutton G.G."/>
            <person name="Tao W."/>
            <person name="Teichmann S."/>
            <person name="Tobari Y.N."/>
            <person name="Tomimura Y."/>
            <person name="Tsolas J.M."/>
            <person name="Valente V.L."/>
            <person name="Venter E."/>
            <person name="Venter J.C."/>
            <person name="Vicario S."/>
            <person name="Vieira F.G."/>
            <person name="Vilella A.J."/>
            <person name="Villasante A."/>
            <person name="Walenz B."/>
            <person name="Wang J."/>
            <person name="Wasserman M."/>
            <person name="Watts T."/>
            <person name="Wilson D."/>
            <person name="Wilson R.K."/>
            <person name="Wing R.A."/>
            <person name="Wolfner M.F."/>
            <person name="Wong A."/>
            <person name="Wong G.K."/>
            <person name="Wu C.I."/>
            <person name="Wu G."/>
            <person name="Yamamoto D."/>
            <person name="Yang H.P."/>
            <person name="Yang S.P."/>
            <person name="Yorke J.A."/>
            <person name="Yoshida K."/>
            <person name="Zdobnov E."/>
            <person name="Zhang P."/>
            <person name="Zhang Y."/>
            <person name="Zimin A.V."/>
            <person name="Baldwin J."/>
            <person name="Abdouelleil A."/>
            <person name="Abdulkadir J."/>
            <person name="Abebe A."/>
            <person name="Abera B."/>
            <person name="Abreu J."/>
            <person name="Acer S.C."/>
            <person name="Aftuck L."/>
            <person name="Alexander A."/>
            <person name="An P."/>
            <person name="Anderson E."/>
            <person name="Anderson S."/>
            <person name="Arachi H."/>
            <person name="Azer M."/>
            <person name="Bachantsang P."/>
            <person name="Barry A."/>
            <person name="Bayul T."/>
            <person name="Berlin A."/>
            <person name="Bessette D."/>
            <person name="Bloom T."/>
            <person name="Blye J."/>
            <person name="Boguslavskiy L."/>
            <person name="Bonnet C."/>
            <person name="Boukhgalter B."/>
            <person name="Bourzgui I."/>
            <person name="Brown A."/>
            <person name="Cahill P."/>
            <person name="Channer S."/>
            <person name="Cheshatsang Y."/>
            <person name="Chuda L."/>
            <person name="Citroen M."/>
            <person name="Collymore A."/>
            <person name="Cooke P."/>
            <person name="Costello M."/>
            <person name="D'Aco K."/>
            <person name="Daza R."/>
            <person name="De Haan G."/>
            <person name="DeGray S."/>
            <person name="DeMaso C."/>
            <person name="Dhargay N."/>
            <person name="Dooley K."/>
            <person name="Dooley E."/>
            <person name="Doricent M."/>
            <person name="Dorje P."/>
            <person name="Dorjee K."/>
            <person name="Dupes A."/>
            <person name="Elong R."/>
            <person name="Falk J."/>
            <person name="Farina A."/>
            <person name="Faro S."/>
            <person name="Ferguson D."/>
            <person name="Fisher S."/>
            <person name="Foley C.D."/>
            <person name="Franke A."/>
            <person name="Friedrich D."/>
            <person name="Gadbois L."/>
            <person name="Gearin G."/>
            <person name="Gearin C.R."/>
            <person name="Giannoukos G."/>
            <person name="Goode T."/>
            <person name="Graham J."/>
            <person name="Grandbois E."/>
            <person name="Grewal S."/>
            <person name="Gyaltsen K."/>
            <person name="Hafez N."/>
            <person name="Hagos B."/>
            <person name="Hall J."/>
            <person name="Henson C."/>
            <person name="Hollinger A."/>
            <person name="Honan T."/>
            <person name="Huard M.D."/>
            <person name="Hughes L."/>
            <person name="Hurhula B."/>
            <person name="Husby M.E."/>
            <person name="Kamat A."/>
            <person name="Kanga B."/>
            <person name="Kashin S."/>
            <person name="Khazanovich D."/>
            <person name="Kisner P."/>
            <person name="Lance K."/>
            <person name="Lara M."/>
            <person name="Lee W."/>
            <person name="Lennon N."/>
            <person name="Letendre F."/>
            <person name="LeVine R."/>
            <person name="Lipovsky A."/>
            <person name="Liu X."/>
            <person name="Liu J."/>
            <person name="Liu S."/>
            <person name="Lokyitsang T."/>
            <person name="Lokyitsang Y."/>
            <person name="Lubonja R."/>
            <person name="Lui A."/>
            <person name="MacDonald P."/>
            <person name="Magnisalis V."/>
            <person name="Maru K."/>
            <person name="Matthews C."/>
            <person name="McCusker W."/>
            <person name="McDonough S."/>
            <person name="Mehta T."/>
            <person name="Meldrim J."/>
            <person name="Meneus L."/>
            <person name="Mihai O."/>
            <person name="Mihalev A."/>
            <person name="Mihova T."/>
            <person name="Mittelman R."/>
            <person name="Mlenga V."/>
            <person name="Montmayeur A."/>
            <person name="Mulrain L."/>
            <person name="Navidi A."/>
            <person name="Naylor J."/>
            <person name="Negash T."/>
            <person name="Nguyen T."/>
            <person name="Nguyen N."/>
            <person name="Nicol R."/>
            <person name="Norbu C."/>
            <person name="Norbu N."/>
            <person name="Novod N."/>
            <person name="O'Neill B."/>
            <person name="Osman S."/>
            <person name="Markiewicz E."/>
            <person name="Oyono O.L."/>
            <person name="Patti C."/>
            <person name="Phunkhang P."/>
            <person name="Pierre F."/>
            <person name="Priest M."/>
            <person name="Raghuraman S."/>
            <person name="Rege F."/>
            <person name="Reyes R."/>
            <person name="Rise C."/>
            <person name="Rogov P."/>
            <person name="Ross K."/>
            <person name="Ryan E."/>
            <person name="Settipalli S."/>
            <person name="Shea T."/>
            <person name="Sherpa N."/>
            <person name="Shi L."/>
            <person name="Shih D."/>
            <person name="Sparrow T."/>
            <person name="Spaulding J."/>
            <person name="Stalker J."/>
            <person name="Stange-Thomann N."/>
            <person name="Stavropoulos S."/>
            <person name="Stone C."/>
            <person name="Strader C."/>
            <person name="Tesfaye S."/>
            <person name="Thomson T."/>
            <person name="Thoulutsang Y."/>
            <person name="Thoulutsang D."/>
            <person name="Topham K."/>
            <person name="Topping I."/>
            <person name="Tsamla T."/>
            <person name="Vassiliev H."/>
            <person name="Vo A."/>
            <person name="Wangchuk T."/>
            <person name="Wangdi T."/>
            <person name="Weiand M."/>
            <person name="Wilkinson J."/>
            <person name="Wilson A."/>
            <person name="Yadav S."/>
            <person name="Young G."/>
            <person name="Yu Q."/>
            <person name="Zembek L."/>
            <person name="Zhong D."/>
            <person name="Zimmer A."/>
            <person name="Zwirko Z."/>
            <person name="Jaffe D.B."/>
            <person name="Alvarez P."/>
            <person name="Brockman W."/>
            <person name="Butler J."/>
            <person name="Chin C."/>
            <person name="Gnerre S."/>
            <person name="Grabherr M."/>
            <person name="Kleber M."/>
            <person name="Mauceli E."/>
            <person name="MacCallum I."/>
        </authorList>
    </citation>
    <scope>NUCLEOTIDE SEQUENCE [LARGE SCALE GENOMIC DNA]</scope>
    <source>
        <strain evidence="6">Tucson 14024-0371.13</strain>
    </source>
</reference>